<dbReference type="AlphaFoldDB" id="A0A7C3ZHU1"/>
<feature type="domain" description="DUF1565" evidence="4">
    <location>
        <begin position="321"/>
        <end position="544"/>
    </location>
</feature>
<dbReference type="PANTHER" id="PTHR22990">
    <property type="entry name" value="F-BOX ONLY PROTEIN"/>
    <property type="match status" value="1"/>
</dbReference>
<comment type="caution">
    <text evidence="5">The sequence shown here is derived from an EMBL/GenBank/DDBJ whole genome shotgun (WGS) entry which is preliminary data.</text>
</comment>
<gene>
    <name evidence="5" type="ORF">ENR15_00720</name>
</gene>
<dbReference type="PANTHER" id="PTHR22990:SF15">
    <property type="entry name" value="F-BOX ONLY PROTEIN 10"/>
    <property type="match status" value="1"/>
</dbReference>
<dbReference type="InterPro" id="IPR051550">
    <property type="entry name" value="SCF-Subunits/Alg-Epimerases"/>
</dbReference>
<dbReference type="InterPro" id="IPR006626">
    <property type="entry name" value="PbH1"/>
</dbReference>
<dbReference type="InterPro" id="IPR012334">
    <property type="entry name" value="Pectin_lyas_fold"/>
</dbReference>
<dbReference type="NCBIfam" id="TIGR03804">
    <property type="entry name" value="para_beta_helix"/>
    <property type="match status" value="2"/>
</dbReference>
<dbReference type="InterPro" id="IPR022441">
    <property type="entry name" value="Para_beta_helix_rpt-2"/>
</dbReference>
<dbReference type="EMBL" id="DSPX01000004">
    <property type="protein sequence ID" value="HGF99221.1"/>
    <property type="molecule type" value="Genomic_DNA"/>
</dbReference>
<keyword evidence="2" id="KW-0677">Repeat</keyword>
<dbReference type="SUPFAM" id="SSF50494">
    <property type="entry name" value="Trypsin-like serine proteases"/>
    <property type="match status" value="1"/>
</dbReference>
<dbReference type="Gene3D" id="2.160.20.10">
    <property type="entry name" value="Single-stranded right-handed beta-helix, Pectin lyase-like"/>
    <property type="match status" value="1"/>
</dbReference>
<keyword evidence="3" id="KW-0833">Ubl conjugation pathway</keyword>
<dbReference type="Pfam" id="PF14218">
    <property type="entry name" value="COP23"/>
    <property type="match status" value="1"/>
</dbReference>
<proteinExistence type="predicted"/>
<evidence type="ECO:0000313" key="5">
    <source>
        <dbReference type="EMBL" id="HGF99221.1"/>
    </source>
</evidence>
<dbReference type="InterPro" id="IPR011050">
    <property type="entry name" value="Pectin_lyase_fold/virulence"/>
</dbReference>
<organism evidence="5">
    <name type="scientific">Planktothricoides sp. SpSt-374</name>
    <dbReference type="NCBI Taxonomy" id="2282167"/>
    <lineage>
        <taxon>Bacteria</taxon>
        <taxon>Bacillati</taxon>
        <taxon>Cyanobacteriota</taxon>
        <taxon>Cyanophyceae</taxon>
        <taxon>Oscillatoriophycideae</taxon>
        <taxon>Oscillatoriales</taxon>
        <taxon>Oscillatoriaceae</taxon>
        <taxon>Planktothricoides</taxon>
    </lineage>
</organism>
<dbReference type="InterPro" id="IPR009003">
    <property type="entry name" value="Peptidase_S1_PA"/>
</dbReference>
<reference evidence="5" key="1">
    <citation type="journal article" date="2020" name="mSystems">
        <title>Genome- and Community-Level Interaction Insights into Carbon Utilization and Element Cycling Functions of Hydrothermarchaeota in Hydrothermal Sediment.</title>
        <authorList>
            <person name="Zhou Z."/>
            <person name="Liu Y."/>
            <person name="Xu W."/>
            <person name="Pan J."/>
            <person name="Luo Z.H."/>
            <person name="Li M."/>
        </authorList>
    </citation>
    <scope>NUCLEOTIDE SEQUENCE [LARGE SCALE GENOMIC DNA]</scope>
    <source>
        <strain evidence="5">SpSt-374</strain>
    </source>
</reference>
<dbReference type="InterPro" id="IPR043504">
    <property type="entry name" value="Peptidase_S1_PA_chymotrypsin"/>
</dbReference>
<dbReference type="Gene3D" id="2.40.10.10">
    <property type="entry name" value="Trypsin-like serine proteases"/>
    <property type="match status" value="2"/>
</dbReference>
<comment type="pathway">
    <text evidence="1">Protein modification; protein ubiquitination.</text>
</comment>
<dbReference type="InterPro" id="IPR025478">
    <property type="entry name" value="COP23"/>
</dbReference>
<protein>
    <submittedName>
        <fullName evidence="5">DUF1565 domain-containing protein</fullName>
    </submittedName>
</protein>
<dbReference type="SUPFAM" id="SSF51126">
    <property type="entry name" value="Pectin lyase-like"/>
    <property type="match status" value="1"/>
</dbReference>
<sequence>MILSGSKAARIGAALAILAIFGHGFRDYIVNHRFPYSQRAMAATPAEIEAMARRVSVLISPNLTQKGDKLVVAGQKTGSGVLVARSGNTYYVLTALHVVSKTGGFHAIATDDGAVYYIDARANSPDMIPLGNQAGALGEKISGLDLALLKFTSATPHEVARIARGAVATNEPVFISGLPNPDDLRITVRQRRFSPGNIAEIVNPPIADGGYSLLYTSETGDGMSGGPLFNANGELIGIHGRGRGIENNCSTPEVSANHSCGIPISLFLNSPQIQAAQIPFNSAPVEIVTAASPTPLPSATPAPTTTATVYYIDPQRGANKASAGKTPDNPFQSISYALQGAQPGTIINLAPGLYNTKEQFPIKVKPGVILQGDESNQGQAIIISGGGWEMTRNLGRQNLAIVAGDRAEIKGVTITNPQGTGIWIENSNPIIRNNTFTKSQREGILITGMAAPVIENNKFHDNPANGIAMIGEGAANIHQNQFYNNGLALVIGATANPTIAGNHLLGNRIGIIILDNSRPILEDNIIENNSQYGILIQPQAQLPDIENNLFRANKISNTLIAETNPHNLSLPASLPRFPFTCIQYDRGWATFAQNGNNSIPQPVLIWNESQLLPPQTRCEDVTTKLNGIITVNGNSIEDMLLTTGELNNSNAICFVRDVQEKCQPENLLLNVIGNHAEALKNILIVQPPANSIQKIGGETIAPLQPLAQILQPEAGLWFVK</sequence>
<accession>A0A7C3ZHU1</accession>
<evidence type="ECO:0000256" key="1">
    <source>
        <dbReference type="ARBA" id="ARBA00004906"/>
    </source>
</evidence>
<evidence type="ECO:0000256" key="2">
    <source>
        <dbReference type="ARBA" id="ARBA00022737"/>
    </source>
</evidence>
<dbReference type="InterPro" id="IPR011459">
    <property type="entry name" value="DUF1565"/>
</dbReference>
<evidence type="ECO:0000259" key="4">
    <source>
        <dbReference type="Pfam" id="PF07602"/>
    </source>
</evidence>
<dbReference type="Pfam" id="PF07602">
    <property type="entry name" value="DUF1565"/>
    <property type="match status" value="1"/>
</dbReference>
<name>A0A7C3ZHU1_9CYAN</name>
<dbReference type="SMART" id="SM00710">
    <property type="entry name" value="PbH1"/>
    <property type="match status" value="5"/>
</dbReference>
<dbReference type="Pfam" id="PF13365">
    <property type="entry name" value="Trypsin_2"/>
    <property type="match status" value="1"/>
</dbReference>
<evidence type="ECO:0000256" key="3">
    <source>
        <dbReference type="ARBA" id="ARBA00022786"/>
    </source>
</evidence>